<evidence type="ECO:0000313" key="2">
    <source>
        <dbReference type="EMBL" id="KAL0566301.1"/>
    </source>
</evidence>
<reference evidence="2 3" key="1">
    <citation type="submission" date="2024-02" db="EMBL/GenBank/DDBJ databases">
        <title>A draft genome for the cacao thread blight pathogen Marasmius crinis-equi.</title>
        <authorList>
            <person name="Cohen S.P."/>
            <person name="Baruah I.K."/>
            <person name="Amoako-Attah I."/>
            <person name="Bukari Y."/>
            <person name="Meinhardt L.W."/>
            <person name="Bailey B.A."/>
        </authorList>
    </citation>
    <scope>NUCLEOTIDE SEQUENCE [LARGE SCALE GENOMIC DNA]</scope>
    <source>
        <strain evidence="2 3">GH-76</strain>
    </source>
</reference>
<dbReference type="Proteomes" id="UP001465976">
    <property type="component" value="Unassembled WGS sequence"/>
</dbReference>
<name>A0ABR3EU51_9AGAR</name>
<proteinExistence type="predicted"/>
<accession>A0ABR3EU51</accession>
<dbReference type="EMBL" id="JBAHYK010001942">
    <property type="protein sequence ID" value="KAL0566301.1"/>
    <property type="molecule type" value="Genomic_DNA"/>
</dbReference>
<keyword evidence="3" id="KW-1185">Reference proteome</keyword>
<protein>
    <submittedName>
        <fullName evidence="2">Uncharacterized protein</fullName>
    </submittedName>
</protein>
<evidence type="ECO:0000313" key="3">
    <source>
        <dbReference type="Proteomes" id="UP001465976"/>
    </source>
</evidence>
<gene>
    <name evidence="2" type="ORF">V5O48_015715</name>
</gene>
<evidence type="ECO:0000256" key="1">
    <source>
        <dbReference type="SAM" id="MobiDB-lite"/>
    </source>
</evidence>
<comment type="caution">
    <text evidence="2">The sequence shown here is derived from an EMBL/GenBank/DDBJ whole genome shotgun (WGS) entry which is preliminary data.</text>
</comment>
<sequence length="124" mass="14273">MGSTANEQPAAELPSTELLRIEETATYLSVRRYLDGRLANKQDKTTNEPQTPRPVGYAVSPVVADGYTLRDVSKLQRRHPLFLPWRKDGWKKTDSGWVPRVPDPEPETLTRVLRRRTVKYSLRK</sequence>
<feature type="region of interest" description="Disordered" evidence="1">
    <location>
        <begin position="38"/>
        <end position="58"/>
    </location>
</feature>
<organism evidence="2 3">
    <name type="scientific">Marasmius crinis-equi</name>
    <dbReference type="NCBI Taxonomy" id="585013"/>
    <lineage>
        <taxon>Eukaryota</taxon>
        <taxon>Fungi</taxon>
        <taxon>Dikarya</taxon>
        <taxon>Basidiomycota</taxon>
        <taxon>Agaricomycotina</taxon>
        <taxon>Agaricomycetes</taxon>
        <taxon>Agaricomycetidae</taxon>
        <taxon>Agaricales</taxon>
        <taxon>Marasmiineae</taxon>
        <taxon>Marasmiaceae</taxon>
        <taxon>Marasmius</taxon>
    </lineage>
</organism>